<dbReference type="AlphaFoldDB" id="A0A0A9D5T1"/>
<organism evidence="2">
    <name type="scientific">Arundo donax</name>
    <name type="common">Giant reed</name>
    <name type="synonym">Donax arundinaceus</name>
    <dbReference type="NCBI Taxonomy" id="35708"/>
    <lineage>
        <taxon>Eukaryota</taxon>
        <taxon>Viridiplantae</taxon>
        <taxon>Streptophyta</taxon>
        <taxon>Embryophyta</taxon>
        <taxon>Tracheophyta</taxon>
        <taxon>Spermatophyta</taxon>
        <taxon>Magnoliopsida</taxon>
        <taxon>Liliopsida</taxon>
        <taxon>Poales</taxon>
        <taxon>Poaceae</taxon>
        <taxon>PACMAD clade</taxon>
        <taxon>Arundinoideae</taxon>
        <taxon>Arundineae</taxon>
        <taxon>Arundo</taxon>
    </lineage>
</organism>
<evidence type="ECO:0000313" key="2">
    <source>
        <dbReference type="EMBL" id="JAD83969.1"/>
    </source>
</evidence>
<sequence>MITYIIHFLLLPQTNTRPFNNRRRNNNNSNYTTQCSADCLCPPGPVLLSFTTDSTFPFKVCSSLSLAISARRLASSAIWLCSTDAAFSRPGPALSSPCSVRCSCAQGPSRLASFPPKIFPVCKRYLPVDDKVPGFPTQAIPHCKFYRIQEKVDHDVVHPNSTCPAPTNTPDARKLPVHNRS</sequence>
<reference evidence="2" key="2">
    <citation type="journal article" date="2015" name="Data Brief">
        <title>Shoot transcriptome of the giant reed, Arundo donax.</title>
        <authorList>
            <person name="Barrero R.A."/>
            <person name="Guerrero F.D."/>
            <person name="Moolhuijzen P."/>
            <person name="Goolsby J.A."/>
            <person name="Tidwell J."/>
            <person name="Bellgard S.E."/>
            <person name="Bellgard M.I."/>
        </authorList>
    </citation>
    <scope>NUCLEOTIDE SEQUENCE</scope>
    <source>
        <tissue evidence="2">Shoot tissue taken approximately 20 cm above the soil surface</tissue>
    </source>
</reference>
<feature type="region of interest" description="Disordered" evidence="1">
    <location>
        <begin position="160"/>
        <end position="181"/>
    </location>
</feature>
<evidence type="ECO:0000256" key="1">
    <source>
        <dbReference type="SAM" id="MobiDB-lite"/>
    </source>
</evidence>
<dbReference type="EMBL" id="GBRH01213926">
    <property type="protein sequence ID" value="JAD83969.1"/>
    <property type="molecule type" value="Transcribed_RNA"/>
</dbReference>
<proteinExistence type="predicted"/>
<protein>
    <submittedName>
        <fullName evidence="2">Uncharacterized protein</fullName>
    </submittedName>
</protein>
<feature type="compositionally biased region" description="Polar residues" evidence="1">
    <location>
        <begin position="160"/>
        <end position="170"/>
    </location>
</feature>
<reference evidence="2" key="1">
    <citation type="submission" date="2014-09" db="EMBL/GenBank/DDBJ databases">
        <authorList>
            <person name="Magalhaes I.L.F."/>
            <person name="Oliveira U."/>
            <person name="Santos F.R."/>
            <person name="Vidigal T.H.D.A."/>
            <person name="Brescovit A.D."/>
            <person name="Santos A.J."/>
        </authorList>
    </citation>
    <scope>NUCLEOTIDE SEQUENCE</scope>
    <source>
        <tissue evidence="2">Shoot tissue taken approximately 20 cm above the soil surface</tissue>
    </source>
</reference>
<name>A0A0A9D5T1_ARUDO</name>
<accession>A0A0A9D5T1</accession>